<dbReference type="AlphaFoldDB" id="A0A2J7ZXI4"/>
<accession>A0A2J7ZXI4</accession>
<dbReference type="CDD" id="cd23458">
    <property type="entry name" value="beta-trefoil_Ricin_AgaB34-like"/>
    <property type="match status" value="1"/>
</dbReference>
<proteinExistence type="predicted"/>
<dbReference type="PROSITE" id="PS50231">
    <property type="entry name" value="RICIN_B_LECTIN"/>
    <property type="match status" value="1"/>
</dbReference>
<evidence type="ECO:0000313" key="3">
    <source>
        <dbReference type="Proteomes" id="UP000236333"/>
    </source>
</evidence>
<organism evidence="2 3">
    <name type="scientific">Tetrabaena socialis</name>
    <dbReference type="NCBI Taxonomy" id="47790"/>
    <lineage>
        <taxon>Eukaryota</taxon>
        <taxon>Viridiplantae</taxon>
        <taxon>Chlorophyta</taxon>
        <taxon>core chlorophytes</taxon>
        <taxon>Chlorophyceae</taxon>
        <taxon>CS clade</taxon>
        <taxon>Chlamydomonadales</taxon>
        <taxon>Tetrabaenaceae</taxon>
        <taxon>Tetrabaena</taxon>
    </lineage>
</organism>
<sequence length="669" mass="73637">MPAPFEERAYTSCEVVKIVTYIGTVTIHGSVLEFGQDSVSDIFTEAGFLVQGTGRRRMLSGAYDLVGFFNFIKDLEIANLPPSEPKPHIAPIFEAHGAPNPNHPQSTQPPAVPDATHMRVRVYDECVDAMDRTLDRCIGPDGRDKPGTVVQEGVRFMTSYQTAARQHGLVMTAYEFPNAAPSLIRKELVNETSGAFYYWQDLMQGTRFTHCEYVNGTGSDLEAFRALSKDSIVSFSFVGYELKLGVATRHFRLVTRQAVLRTDGTTSPDGLPYDIKLVNTEFWDTSDDGDLCSISRNNYPVAFEMVHPLAGISKIHVVSFRANITQPDSVFALPSSFNDTDDPTGCPGPRFTNVPRLSDPFAPVWSAPPKDKLDSLFTTFTNITVTNDLGTNDLQGIVDASNSLDPDSLCTVGGCAVVKVGIDRLLRTFGWASSWKFPLSAEVMRLCLSYDWAAQQGALTGRANLPNVLLAWFEWDMRFETDFKDCLKLDTASVKVQYKSLCGWSFCTKTAWDRQLASGDGCPAVSTSTGARLVRLRNINSKCVDIPGGNQYNGNRLQLWDCVTVPNSQQFKVEPAGGAFSMKSTYGRGMDLDGWSTSNGARIQLWDFAGGNNQLWSVEDAGGGYSLIRSRHSGKCLDVQDGRSNNGAIVQQWSCNGGANSQRFKLEPW</sequence>
<dbReference type="Proteomes" id="UP000236333">
    <property type="component" value="Unassembled WGS sequence"/>
</dbReference>
<protein>
    <submittedName>
        <fullName evidence="2">Beta-agarase AgaB34</fullName>
    </submittedName>
</protein>
<reference evidence="2 3" key="1">
    <citation type="journal article" date="2017" name="Mol. Biol. Evol.">
        <title>The 4-celled Tetrabaena socialis nuclear genome reveals the essential components for genetic control of cell number at the origin of multicellularity in the volvocine lineage.</title>
        <authorList>
            <person name="Featherston J."/>
            <person name="Arakaki Y."/>
            <person name="Hanschen E.R."/>
            <person name="Ferris P.J."/>
            <person name="Michod R.E."/>
            <person name="Olson B.J.S.C."/>
            <person name="Nozaki H."/>
            <person name="Durand P.M."/>
        </authorList>
    </citation>
    <scope>NUCLEOTIDE SEQUENCE [LARGE SCALE GENOMIC DNA]</scope>
    <source>
        <strain evidence="2 3">NIES-571</strain>
    </source>
</reference>
<dbReference type="InterPro" id="IPR035992">
    <property type="entry name" value="Ricin_B-like_lectins"/>
</dbReference>
<dbReference type="InterPro" id="IPR000772">
    <property type="entry name" value="Ricin_B_lectin"/>
</dbReference>
<keyword evidence="3" id="KW-1185">Reference proteome</keyword>
<dbReference type="OrthoDB" id="549798at2759"/>
<evidence type="ECO:0000259" key="1">
    <source>
        <dbReference type="SMART" id="SM00458"/>
    </source>
</evidence>
<dbReference type="SUPFAM" id="SSF50370">
    <property type="entry name" value="Ricin B-like lectins"/>
    <property type="match status" value="1"/>
</dbReference>
<dbReference type="SMART" id="SM00458">
    <property type="entry name" value="RICIN"/>
    <property type="match status" value="1"/>
</dbReference>
<dbReference type="Pfam" id="PF00652">
    <property type="entry name" value="Ricin_B_lectin"/>
    <property type="match status" value="1"/>
</dbReference>
<gene>
    <name evidence="2" type="ORF">TSOC_008809</name>
</gene>
<feature type="domain" description="Ricin B lectin" evidence="1">
    <location>
        <begin position="530"/>
        <end position="667"/>
    </location>
</feature>
<comment type="caution">
    <text evidence="2">The sequence shown here is derived from an EMBL/GenBank/DDBJ whole genome shotgun (WGS) entry which is preliminary data.</text>
</comment>
<dbReference type="Gene3D" id="2.80.10.50">
    <property type="match status" value="2"/>
</dbReference>
<name>A0A2J7ZXI4_9CHLO</name>
<evidence type="ECO:0000313" key="2">
    <source>
        <dbReference type="EMBL" id="PNH04968.1"/>
    </source>
</evidence>
<dbReference type="EMBL" id="PGGS01000345">
    <property type="protein sequence ID" value="PNH04968.1"/>
    <property type="molecule type" value="Genomic_DNA"/>
</dbReference>